<dbReference type="Proteomes" id="UP000600865">
    <property type="component" value="Unassembled WGS sequence"/>
</dbReference>
<proteinExistence type="predicted"/>
<evidence type="ECO:0000313" key="2">
    <source>
        <dbReference type="EMBL" id="GGX57346.1"/>
    </source>
</evidence>
<evidence type="ECO:0008006" key="4">
    <source>
        <dbReference type="Google" id="ProtNLM"/>
    </source>
</evidence>
<protein>
    <recommendedName>
        <fullName evidence="4">Gluconate 2-dehydrogenase subunit 3</fullName>
    </recommendedName>
</protein>
<reference evidence="2 3" key="1">
    <citation type="journal article" date="2014" name="Int. J. Syst. Evol. Microbiol.">
        <title>Complete genome sequence of Corynebacterium casei LMG S-19264T (=DSM 44701T), isolated from a smear-ripened cheese.</title>
        <authorList>
            <consortium name="US DOE Joint Genome Institute (JGI-PGF)"/>
            <person name="Walter F."/>
            <person name="Albersmeier A."/>
            <person name="Kalinowski J."/>
            <person name="Ruckert C."/>
        </authorList>
    </citation>
    <scope>NUCLEOTIDE SEQUENCE [LARGE SCALE GENOMIC DNA]</scope>
    <source>
        <strain evidence="2 3">KCTC 23968</strain>
    </source>
</reference>
<sequence length="192" mass="20574">MTNSFMSNRRDAIKAMLAISAAGALAACKAGGEANDAAQPRGLVGGPKLTASEMALVGALAQTIIPKTETAGAVEAGVPAVLQTLFTEWGDDNYRMYWREGLKNLEQHFLQTGGQNFAKMVPSQQANLLGKYDAKAYAESGFDNFYKDMKSTIATAYYMSEPGATEELAYEPVPGEFKGCVPLSDQPKTWAT</sequence>
<dbReference type="InterPro" id="IPR027056">
    <property type="entry name" value="Gluconate_2DH_su3"/>
</dbReference>
<gene>
    <name evidence="2" type="ORF">GCM10011309_02890</name>
</gene>
<keyword evidence="3" id="KW-1185">Reference proteome</keyword>
<dbReference type="RefSeq" id="WP_189580364.1">
    <property type="nucleotide sequence ID" value="NZ_BMYV01000001.1"/>
</dbReference>
<feature type="signal peptide" evidence="1">
    <location>
        <begin position="1"/>
        <end position="26"/>
    </location>
</feature>
<dbReference type="AlphaFoldDB" id="A0A918KAY4"/>
<name>A0A918KAY4_9PROT</name>
<dbReference type="Pfam" id="PF13618">
    <property type="entry name" value="Gluconate_2-dh3"/>
    <property type="match status" value="1"/>
</dbReference>
<dbReference type="InterPro" id="IPR006311">
    <property type="entry name" value="TAT_signal"/>
</dbReference>
<dbReference type="EMBL" id="BMYV01000001">
    <property type="protein sequence ID" value="GGX57346.1"/>
    <property type="molecule type" value="Genomic_DNA"/>
</dbReference>
<accession>A0A918KAY4</accession>
<dbReference type="PROSITE" id="PS51318">
    <property type="entry name" value="TAT"/>
    <property type="match status" value="1"/>
</dbReference>
<comment type="caution">
    <text evidence="2">The sequence shown here is derived from an EMBL/GenBank/DDBJ whole genome shotgun (WGS) entry which is preliminary data.</text>
</comment>
<evidence type="ECO:0000256" key="1">
    <source>
        <dbReference type="SAM" id="SignalP"/>
    </source>
</evidence>
<keyword evidence="1" id="KW-0732">Signal</keyword>
<evidence type="ECO:0000313" key="3">
    <source>
        <dbReference type="Proteomes" id="UP000600865"/>
    </source>
</evidence>
<organism evidence="2 3">
    <name type="scientific">Litorimonas cladophorae</name>
    <dbReference type="NCBI Taxonomy" id="1220491"/>
    <lineage>
        <taxon>Bacteria</taxon>
        <taxon>Pseudomonadati</taxon>
        <taxon>Pseudomonadota</taxon>
        <taxon>Alphaproteobacteria</taxon>
        <taxon>Maricaulales</taxon>
        <taxon>Robiginitomaculaceae</taxon>
    </lineage>
</organism>
<feature type="chain" id="PRO_5036742575" description="Gluconate 2-dehydrogenase subunit 3" evidence="1">
    <location>
        <begin position="27"/>
        <end position="192"/>
    </location>
</feature>